<keyword evidence="3" id="KW-1185">Reference proteome</keyword>
<dbReference type="SUPFAM" id="SSF53697">
    <property type="entry name" value="SIS domain"/>
    <property type="match status" value="1"/>
</dbReference>
<dbReference type="PANTHER" id="PTHR30390:SF6">
    <property type="entry name" value="DNAA INITIATOR-ASSOCIATING PROTEIN DIAA"/>
    <property type="match status" value="1"/>
</dbReference>
<evidence type="ECO:0000259" key="1">
    <source>
        <dbReference type="PROSITE" id="PS51464"/>
    </source>
</evidence>
<dbReference type="Proteomes" id="UP001379945">
    <property type="component" value="Unassembled WGS sequence"/>
</dbReference>
<dbReference type="EMBL" id="JBBUTI010000006">
    <property type="protein sequence ID" value="MEK8046804.1"/>
    <property type="molecule type" value="Genomic_DNA"/>
</dbReference>
<dbReference type="Pfam" id="PF13580">
    <property type="entry name" value="SIS_2"/>
    <property type="match status" value="1"/>
</dbReference>
<dbReference type="PROSITE" id="PS51464">
    <property type="entry name" value="SIS"/>
    <property type="match status" value="1"/>
</dbReference>
<protein>
    <submittedName>
        <fullName evidence="2">SIS domain-containing protein</fullName>
    </submittedName>
</protein>
<organism evidence="2 3">
    <name type="scientific">Ideonella margarita</name>
    <dbReference type="NCBI Taxonomy" id="2984191"/>
    <lineage>
        <taxon>Bacteria</taxon>
        <taxon>Pseudomonadati</taxon>
        <taxon>Pseudomonadota</taxon>
        <taxon>Betaproteobacteria</taxon>
        <taxon>Burkholderiales</taxon>
        <taxon>Sphaerotilaceae</taxon>
        <taxon>Ideonella</taxon>
    </lineage>
</organism>
<evidence type="ECO:0000313" key="3">
    <source>
        <dbReference type="Proteomes" id="UP001379945"/>
    </source>
</evidence>
<name>A0ABU9C7X9_9BURK</name>
<gene>
    <name evidence="2" type="ORF">AACH00_10625</name>
</gene>
<dbReference type="InterPro" id="IPR050099">
    <property type="entry name" value="SIS_GmhA/DiaA_subfam"/>
</dbReference>
<dbReference type="InterPro" id="IPR046348">
    <property type="entry name" value="SIS_dom_sf"/>
</dbReference>
<evidence type="ECO:0000313" key="2">
    <source>
        <dbReference type="EMBL" id="MEK8046804.1"/>
    </source>
</evidence>
<comment type="caution">
    <text evidence="2">The sequence shown here is derived from an EMBL/GenBank/DDBJ whole genome shotgun (WGS) entry which is preliminary data.</text>
</comment>
<dbReference type="RefSeq" id="WP_341399101.1">
    <property type="nucleotide sequence ID" value="NZ_JBBUTI010000006.1"/>
</dbReference>
<proteinExistence type="predicted"/>
<reference evidence="2 3" key="1">
    <citation type="submission" date="2024-04" db="EMBL/GenBank/DDBJ databases">
        <title>Novel species of the genus Ideonella isolated from streams.</title>
        <authorList>
            <person name="Lu H."/>
        </authorList>
    </citation>
    <scope>NUCLEOTIDE SEQUENCE [LARGE SCALE GENOMIC DNA]</scope>
    <source>
        <strain evidence="2 3">LYT19W</strain>
    </source>
</reference>
<dbReference type="Gene3D" id="3.40.50.10490">
    <property type="entry name" value="Glucose-6-phosphate isomerase like protein, domain 1"/>
    <property type="match status" value="1"/>
</dbReference>
<dbReference type="InterPro" id="IPR001347">
    <property type="entry name" value="SIS_dom"/>
</dbReference>
<feature type="domain" description="SIS" evidence="1">
    <location>
        <begin position="35"/>
        <end position="198"/>
    </location>
</feature>
<dbReference type="PANTHER" id="PTHR30390">
    <property type="entry name" value="SEDOHEPTULOSE 7-PHOSPHATE ISOMERASE / DNAA INITIATOR-ASSOCIATING FACTOR FOR REPLICATION INITIATION"/>
    <property type="match status" value="1"/>
</dbReference>
<accession>A0ABU9C7X9</accession>
<sequence>MLEPRIQQHFFESADLMYQVSEHLSRAILDGANAAVGCLTSGNKLLVGGQGAGQQLANLMCAALLQGFERERPALSALPLNASLISPLATDAANPAAVHGVVTQIRALGHPGDLLVVFCPAGADVAWQAAIDEAHAKDMTVLLLSGPAPGDLPGRLLDTDVWIGVPHERPARVLELQLLALHALCDAIDMQLMGEADPA</sequence>